<organism evidence="3">
    <name type="scientific">Lyngbya confervoides BDU141951</name>
    <dbReference type="NCBI Taxonomy" id="1574623"/>
    <lineage>
        <taxon>Bacteria</taxon>
        <taxon>Bacillati</taxon>
        <taxon>Cyanobacteriota</taxon>
        <taxon>Cyanophyceae</taxon>
        <taxon>Oscillatoriophycideae</taxon>
        <taxon>Oscillatoriales</taxon>
        <taxon>Microcoleaceae</taxon>
        <taxon>Lyngbya</taxon>
    </lineage>
</organism>
<reference evidence="3" key="1">
    <citation type="submission" date="2014-11" db="EMBL/GenBank/DDBJ databases">
        <authorList>
            <person name="Malar M.C."/>
            <person name="Sen D."/>
            <person name="Tripathy S."/>
        </authorList>
    </citation>
    <scope>NUCLEOTIDE SEQUENCE</scope>
    <source>
        <strain evidence="3">BDU141951</strain>
    </source>
</reference>
<dbReference type="InterPro" id="IPR007415">
    <property type="entry name" value="Nitrogenase_MoFe_mat_NifZ"/>
</dbReference>
<proteinExistence type="inferred from homology"/>
<gene>
    <name evidence="3" type="ORF">QQ91_015305</name>
</gene>
<dbReference type="GO" id="GO:0009399">
    <property type="term" value="P:nitrogen fixation"/>
    <property type="evidence" value="ECO:0007669"/>
    <property type="project" value="InterPro"/>
</dbReference>
<evidence type="ECO:0000256" key="1">
    <source>
        <dbReference type="ARBA" id="ARBA00008027"/>
    </source>
</evidence>
<comment type="caution">
    <text evidence="3">The sequence shown here is derived from an EMBL/GenBank/DDBJ whole genome shotgun (WGS) entry which is preliminary data.</text>
</comment>
<dbReference type="AlphaFoldDB" id="A0A0C1UR80"/>
<dbReference type="EMBL" id="JTHE02000003">
    <property type="protein sequence ID" value="NEV68481.1"/>
    <property type="molecule type" value="Genomic_DNA"/>
</dbReference>
<comment type="similarity">
    <text evidence="1">Belongs to the NifZ family.</text>
</comment>
<accession>A0A0C1UR80</accession>
<evidence type="ECO:0000256" key="2">
    <source>
        <dbReference type="ARBA" id="ARBA00023231"/>
    </source>
</evidence>
<dbReference type="Pfam" id="PF04319">
    <property type="entry name" value="NifZ"/>
    <property type="match status" value="1"/>
</dbReference>
<name>A0A0C1UR80_9CYAN</name>
<sequence length="92" mass="10281">MKLGDPELHLPPTYDLDQKVRVTKVIRNDGTYPGEVTGKRLAEKGEEGYVIGIGTYLQTAYIYSVHFLETNRIVGCLGLELEPAEDLSKARE</sequence>
<reference evidence="3" key="2">
    <citation type="journal article" date="2015" name="Genome Announc.">
        <title>Draft Genome Sequence of Filamentous Marine Cyanobacterium Lyngbya confervoides Strain BDU141951.</title>
        <authorList>
            <person name="Chandrababunaidu M.M."/>
            <person name="Sen D."/>
            <person name="Tripathy S."/>
        </authorList>
    </citation>
    <scope>NUCLEOTIDE SEQUENCE</scope>
    <source>
        <strain evidence="3">BDU141951</strain>
    </source>
</reference>
<protein>
    <submittedName>
        <fullName evidence="3">Nitrogen fixation protein NifZ</fullName>
    </submittedName>
</protein>
<keyword evidence="2" id="KW-0535">Nitrogen fixation</keyword>
<evidence type="ECO:0000313" key="3">
    <source>
        <dbReference type="EMBL" id="NEV68481.1"/>
    </source>
</evidence>
<reference evidence="3" key="3">
    <citation type="submission" date="2020-02" db="EMBL/GenBank/DDBJ databases">
        <authorList>
            <person name="Sarangi A.N."/>
            <person name="Ghosh S."/>
            <person name="Mukherjee M."/>
            <person name="Tripathy S."/>
        </authorList>
    </citation>
    <scope>NUCLEOTIDE SEQUENCE</scope>
    <source>
        <strain evidence="3">BDU141951</strain>
    </source>
</reference>